<feature type="compositionally biased region" description="Basic and acidic residues" evidence="4">
    <location>
        <begin position="325"/>
        <end position="337"/>
    </location>
</feature>
<feature type="region of interest" description="Disordered" evidence="4">
    <location>
        <begin position="202"/>
        <end position="243"/>
    </location>
</feature>
<evidence type="ECO:0000256" key="1">
    <source>
        <dbReference type="ARBA" id="ARBA00004123"/>
    </source>
</evidence>
<feature type="compositionally biased region" description="Polar residues" evidence="4">
    <location>
        <begin position="472"/>
        <end position="482"/>
    </location>
</feature>
<dbReference type="OrthoDB" id="407555at2759"/>
<feature type="compositionally biased region" description="Polar residues" evidence="4">
    <location>
        <begin position="202"/>
        <end position="219"/>
    </location>
</feature>
<dbReference type="InterPro" id="IPR005559">
    <property type="entry name" value="CG-1_dom"/>
</dbReference>
<gene>
    <name evidence="5" type="ORF">YQE_00135</name>
</gene>
<evidence type="ECO:0000256" key="2">
    <source>
        <dbReference type="ARBA" id="ARBA00023163"/>
    </source>
</evidence>
<accession>N6TZB6</accession>
<feature type="region of interest" description="Disordered" evidence="4">
    <location>
        <begin position="141"/>
        <end position="179"/>
    </location>
</feature>
<evidence type="ECO:0000256" key="3">
    <source>
        <dbReference type="ARBA" id="ARBA00023242"/>
    </source>
</evidence>
<protein>
    <submittedName>
        <fullName evidence="5">Uncharacterized protein</fullName>
    </submittedName>
</protein>
<dbReference type="GO" id="GO:0006357">
    <property type="term" value="P:regulation of transcription by RNA polymerase II"/>
    <property type="evidence" value="ECO:0007669"/>
    <property type="project" value="TreeGrafter"/>
</dbReference>
<comment type="subcellular location">
    <subcellularLocation>
        <location evidence="1">Nucleus</location>
    </subcellularLocation>
</comment>
<organism evidence="5">
    <name type="scientific">Dendroctonus ponderosae</name>
    <name type="common">Mountain pine beetle</name>
    <dbReference type="NCBI Taxonomy" id="77166"/>
    <lineage>
        <taxon>Eukaryota</taxon>
        <taxon>Metazoa</taxon>
        <taxon>Ecdysozoa</taxon>
        <taxon>Arthropoda</taxon>
        <taxon>Hexapoda</taxon>
        <taxon>Insecta</taxon>
        <taxon>Pterygota</taxon>
        <taxon>Neoptera</taxon>
        <taxon>Endopterygota</taxon>
        <taxon>Coleoptera</taxon>
        <taxon>Polyphaga</taxon>
        <taxon>Cucujiformia</taxon>
        <taxon>Curculionidae</taxon>
        <taxon>Scolytinae</taxon>
        <taxon>Dendroctonus</taxon>
    </lineage>
</organism>
<reference evidence="5" key="1">
    <citation type="journal article" date="2013" name="Genome Biol.">
        <title>Draft genome of the mountain pine beetle, Dendroctonus ponderosae Hopkins, a major forest pest.</title>
        <authorList>
            <person name="Keeling C.I."/>
            <person name="Yuen M.M."/>
            <person name="Liao N.Y."/>
            <person name="Docking T.R."/>
            <person name="Chan S.K."/>
            <person name="Taylor G.A."/>
            <person name="Palmquist D.L."/>
            <person name="Jackman S.D."/>
            <person name="Nguyen A."/>
            <person name="Li M."/>
            <person name="Henderson H."/>
            <person name="Janes J.K."/>
            <person name="Zhao Y."/>
            <person name="Pandoh P."/>
            <person name="Moore R."/>
            <person name="Sperling F.A."/>
            <person name="Huber D.P."/>
            <person name="Birol I."/>
            <person name="Jones S.J."/>
            <person name="Bohlmann J."/>
        </authorList>
    </citation>
    <scope>NUCLEOTIDE SEQUENCE</scope>
</reference>
<keyword evidence="2" id="KW-0804">Transcription</keyword>
<dbReference type="SMART" id="SM01076">
    <property type="entry name" value="CG-1"/>
    <property type="match status" value="1"/>
</dbReference>
<dbReference type="PANTHER" id="PTHR23335:SF1">
    <property type="entry name" value="CALMODULIN-BINDING TRANSCRIPTION ACTIVATOR, ISOFORM F"/>
    <property type="match status" value="1"/>
</dbReference>
<dbReference type="GO" id="GO:0003690">
    <property type="term" value="F:double-stranded DNA binding"/>
    <property type="evidence" value="ECO:0007669"/>
    <property type="project" value="TreeGrafter"/>
</dbReference>
<dbReference type="AlphaFoldDB" id="N6TZB6"/>
<evidence type="ECO:0000313" key="5">
    <source>
        <dbReference type="EMBL" id="ENN83508.1"/>
    </source>
</evidence>
<proteinExistence type="predicted"/>
<feature type="compositionally biased region" description="Polar residues" evidence="4">
    <location>
        <begin position="358"/>
        <end position="385"/>
    </location>
</feature>
<keyword evidence="3" id="KW-0539">Nucleus</keyword>
<feature type="region of interest" description="Disordered" evidence="4">
    <location>
        <begin position="463"/>
        <end position="486"/>
    </location>
</feature>
<feature type="non-terminal residue" evidence="5">
    <location>
        <position position="1"/>
    </location>
</feature>
<dbReference type="GO" id="GO:0005634">
    <property type="term" value="C:nucleus"/>
    <property type="evidence" value="ECO:0007669"/>
    <property type="project" value="UniProtKB-SubCell"/>
</dbReference>
<dbReference type="GO" id="GO:0003712">
    <property type="term" value="F:transcription coregulator activity"/>
    <property type="evidence" value="ECO:0007669"/>
    <property type="project" value="TreeGrafter"/>
</dbReference>
<dbReference type="HOGENOM" id="CLU_530262_0_0_1"/>
<dbReference type="Pfam" id="PF03859">
    <property type="entry name" value="CG-1"/>
    <property type="match status" value="1"/>
</dbReference>
<feature type="region of interest" description="Disordered" evidence="4">
    <location>
        <begin position="314"/>
        <end position="337"/>
    </location>
</feature>
<sequence length="514" mass="56782">MLLYSRKKVRYRRDGYCWKKRKDGKTTREDHMKLKVQGTENPDIVLVHYLNVPYPDDNKLAVITPNLALWADKKEWTKDELVSQLKPMFFSEDEPDLNNELEISTGETVEAIVSQLMEKQRVARQAALVKQLECGCPDSTCADGKSCSHPMRRITSAKSGSPLPSSSTNSRNSSSESNNQAMIQHGVSNCASKPSFPIIQVSSTTGSGSLHVNNHSTPRVYSRDRSSQLSTQNASNCSSSSSNTPPLVLSLSQIQGSGGLLILNSNTNSTNHQNLVNPVSVANFMTCNTNRGIIKEQRTSHLVLKQEVMDTTSTSSCLHAGNSKQEAKNKPPTESKMEISENVRQSFFDGNIYGNATVQQHPQSRNNISQSQSEVVMSSAPSTPSKMMDTGPDDSNNTDFKQHQNYCENTVVLLGTDSNGTLVSKSDGSSIINRGFFNETLDLSQEDIQRTLSANMPMCSNELENHHPTHPSEPNTATQQIKKQTEPANLPEVTIISSEFVRIISDLVDELFFF</sequence>
<feature type="region of interest" description="Disordered" evidence="4">
    <location>
        <begin position="358"/>
        <end position="401"/>
    </location>
</feature>
<feature type="compositionally biased region" description="Low complexity" evidence="4">
    <location>
        <begin position="156"/>
        <end position="179"/>
    </location>
</feature>
<name>N6TZB6_DENPD</name>
<dbReference type="PROSITE" id="PS51437">
    <property type="entry name" value="CG_1"/>
    <property type="match status" value="1"/>
</dbReference>
<dbReference type="PANTHER" id="PTHR23335">
    <property type="entry name" value="CALMODULIN-BINDING TRANSCRIPTION ACTIVATOR CAMTA"/>
    <property type="match status" value="1"/>
</dbReference>
<feature type="compositionally biased region" description="Low complexity" evidence="4">
    <location>
        <begin position="229"/>
        <end position="243"/>
    </location>
</feature>
<evidence type="ECO:0000256" key="4">
    <source>
        <dbReference type="SAM" id="MobiDB-lite"/>
    </source>
</evidence>
<dbReference type="EMBL" id="KB734771">
    <property type="protein sequence ID" value="ENN83508.1"/>
    <property type="molecule type" value="Genomic_DNA"/>
</dbReference>